<dbReference type="GO" id="GO:0016747">
    <property type="term" value="F:acyltransferase activity, transferring groups other than amino-acyl groups"/>
    <property type="evidence" value="ECO:0007669"/>
    <property type="project" value="InterPro"/>
</dbReference>
<dbReference type="Gene3D" id="3.40.630.30">
    <property type="match status" value="1"/>
</dbReference>
<dbReference type="PROSITE" id="PS51186">
    <property type="entry name" value="GNAT"/>
    <property type="match status" value="1"/>
</dbReference>
<dbReference type="SUPFAM" id="SSF55729">
    <property type="entry name" value="Acyl-CoA N-acyltransferases (Nat)"/>
    <property type="match status" value="1"/>
</dbReference>
<keyword evidence="2" id="KW-0808">Transferase</keyword>
<proteinExistence type="predicted"/>
<dbReference type="RefSeq" id="WP_142102936.1">
    <property type="nucleotide sequence ID" value="NZ_VIGH01000011.1"/>
</dbReference>
<gene>
    <name evidence="2" type="ORF">FK531_20980</name>
</gene>
<reference evidence="2 3" key="1">
    <citation type="submission" date="2019-06" db="EMBL/GenBank/DDBJ databases">
        <title>Rhodococcus spaelei sp. nov., isolated from a cave.</title>
        <authorList>
            <person name="Lee S.D."/>
        </authorList>
    </citation>
    <scope>NUCLEOTIDE SEQUENCE [LARGE SCALE GENOMIC DNA]</scope>
    <source>
        <strain evidence="2 3">C9-5</strain>
    </source>
</reference>
<evidence type="ECO:0000313" key="3">
    <source>
        <dbReference type="Proteomes" id="UP000316256"/>
    </source>
</evidence>
<dbReference type="InterPro" id="IPR000182">
    <property type="entry name" value="GNAT_dom"/>
</dbReference>
<evidence type="ECO:0000313" key="2">
    <source>
        <dbReference type="EMBL" id="TQF65576.1"/>
    </source>
</evidence>
<name>A0A541AZU7_9NOCA</name>
<evidence type="ECO:0000259" key="1">
    <source>
        <dbReference type="PROSITE" id="PS51186"/>
    </source>
</evidence>
<organism evidence="2 3">
    <name type="scientific">Rhodococcus spelaei</name>
    <dbReference type="NCBI Taxonomy" id="2546320"/>
    <lineage>
        <taxon>Bacteria</taxon>
        <taxon>Bacillati</taxon>
        <taxon>Actinomycetota</taxon>
        <taxon>Actinomycetes</taxon>
        <taxon>Mycobacteriales</taxon>
        <taxon>Nocardiaceae</taxon>
        <taxon>Rhodococcus</taxon>
    </lineage>
</organism>
<keyword evidence="3" id="KW-1185">Reference proteome</keyword>
<dbReference type="InterPro" id="IPR016181">
    <property type="entry name" value="Acyl_CoA_acyltransferase"/>
</dbReference>
<protein>
    <submittedName>
        <fullName evidence="2">GNAT family N-acetyltransferase</fullName>
    </submittedName>
</protein>
<dbReference type="OrthoDB" id="4824241at2"/>
<comment type="caution">
    <text evidence="2">The sequence shown here is derived from an EMBL/GenBank/DDBJ whole genome shotgun (WGS) entry which is preliminary data.</text>
</comment>
<accession>A0A541AZU7</accession>
<feature type="domain" description="N-acetyltransferase" evidence="1">
    <location>
        <begin position="88"/>
        <end position="229"/>
    </location>
</feature>
<dbReference type="AlphaFoldDB" id="A0A541AZU7"/>
<dbReference type="EMBL" id="VIGH01000011">
    <property type="protein sequence ID" value="TQF65576.1"/>
    <property type="molecule type" value="Genomic_DNA"/>
</dbReference>
<dbReference type="Pfam" id="PF00583">
    <property type="entry name" value="Acetyltransf_1"/>
    <property type="match status" value="1"/>
</dbReference>
<sequence>MDSHQLDIVALAWSRELGLPDDALRRTGTRTLAPATDTVRFVRLGGASALVGPDWLLENAADVDDDALSTRTTLVEMTKEQGGRCTGPRLLAYAAEVGDDIGAENPLISHVLPHVLALQSLCPPDDVAEADLTGRRNWFTVLDEDETPLAGAGYTEWQGIVARVGVLTAPGVRRQGHGSAVGRLCTNDAIDEGLIPQWSPHPDNTAARRLAARLGYEELGSVIEVALRA</sequence>
<dbReference type="Proteomes" id="UP000316256">
    <property type="component" value="Unassembled WGS sequence"/>
</dbReference>